<feature type="transmembrane region" description="Helical" evidence="9">
    <location>
        <begin position="142"/>
        <end position="166"/>
    </location>
</feature>
<feature type="transmembrane region" description="Helical" evidence="9">
    <location>
        <begin position="21"/>
        <end position="40"/>
    </location>
</feature>
<feature type="transmembrane region" description="Helical" evidence="9">
    <location>
        <begin position="303"/>
        <end position="324"/>
    </location>
</feature>
<dbReference type="GO" id="GO:0030001">
    <property type="term" value="P:metal ion transport"/>
    <property type="evidence" value="ECO:0007669"/>
    <property type="project" value="UniProtKB-ARBA"/>
</dbReference>
<feature type="transmembrane region" description="Helical" evidence="9">
    <location>
        <begin position="480"/>
        <end position="503"/>
    </location>
</feature>
<evidence type="ECO:0000256" key="9">
    <source>
        <dbReference type="SAM" id="Phobius"/>
    </source>
</evidence>
<keyword evidence="3" id="KW-0813">Transport</keyword>
<proteinExistence type="inferred from homology"/>
<evidence type="ECO:0000313" key="10">
    <source>
        <dbReference type="EMBL" id="SDC23695.1"/>
    </source>
</evidence>
<dbReference type="PANTHER" id="PTHR32024">
    <property type="entry name" value="TRK SYSTEM POTASSIUM UPTAKE PROTEIN TRKG-RELATED"/>
    <property type="match status" value="1"/>
</dbReference>
<evidence type="ECO:0000256" key="8">
    <source>
        <dbReference type="ARBA" id="ARBA00023136"/>
    </source>
</evidence>
<feature type="transmembrane region" description="Helical" evidence="9">
    <location>
        <begin position="186"/>
        <end position="205"/>
    </location>
</feature>
<feature type="transmembrane region" description="Helical" evidence="9">
    <location>
        <begin position="79"/>
        <end position="101"/>
    </location>
</feature>
<evidence type="ECO:0000256" key="5">
    <source>
        <dbReference type="ARBA" id="ARBA00022692"/>
    </source>
</evidence>
<dbReference type="GO" id="GO:0008324">
    <property type="term" value="F:monoatomic cation transmembrane transporter activity"/>
    <property type="evidence" value="ECO:0007669"/>
    <property type="project" value="InterPro"/>
</dbReference>
<evidence type="ECO:0000256" key="7">
    <source>
        <dbReference type="ARBA" id="ARBA00023065"/>
    </source>
</evidence>
<comment type="subcellular location">
    <subcellularLocation>
        <location evidence="1">Cell membrane</location>
        <topology evidence="1">Multi-pass membrane protein</topology>
    </subcellularLocation>
</comment>
<dbReference type="PANTHER" id="PTHR32024:SF2">
    <property type="entry name" value="TRK SYSTEM POTASSIUM UPTAKE PROTEIN TRKG-RELATED"/>
    <property type="match status" value="1"/>
</dbReference>
<keyword evidence="6 9" id="KW-1133">Transmembrane helix</keyword>
<dbReference type="EMBL" id="FMYV01000002">
    <property type="protein sequence ID" value="SDC23695.1"/>
    <property type="molecule type" value="Genomic_DNA"/>
</dbReference>
<accession>A0A1G6JZ61</accession>
<dbReference type="Pfam" id="PF02386">
    <property type="entry name" value="TrkH"/>
    <property type="match status" value="1"/>
</dbReference>
<dbReference type="STRING" id="28234.SAMN04488588_0673"/>
<feature type="transmembrane region" description="Helical" evidence="9">
    <location>
        <begin position="46"/>
        <end position="67"/>
    </location>
</feature>
<dbReference type="AlphaFoldDB" id="A0A1G6JZ61"/>
<feature type="transmembrane region" description="Helical" evidence="9">
    <location>
        <begin position="351"/>
        <end position="369"/>
    </location>
</feature>
<feature type="transmembrane region" description="Helical" evidence="9">
    <location>
        <begin position="427"/>
        <end position="447"/>
    </location>
</feature>
<keyword evidence="8 9" id="KW-0472">Membrane</keyword>
<keyword evidence="11" id="KW-1185">Reference proteome</keyword>
<feature type="transmembrane region" description="Helical" evidence="9">
    <location>
        <begin position="243"/>
        <end position="266"/>
    </location>
</feature>
<keyword evidence="5 9" id="KW-0812">Transmembrane</keyword>
<protein>
    <submittedName>
        <fullName evidence="10">Trk system potassium uptake protein TrkH</fullName>
    </submittedName>
</protein>
<sequence>MPNYLIFLKSRYKSIFKATGDVLLALSILIFALSILTLLMKEFNMFYPFFSTFLISFGISLLMKFFTRKDKYDFLNIQDAVMIIFLVWTSAIVISSLPFIFSGLLNFTQAIFESTSGWTTTGLSMFLDVESLPKIILLWRSIIQYIGGAGFALIMVVTAGAMGAGLYQAEGRTDNLVPNLKDSTKLIGTIYISWALIGIAAIYFFTDLNFFESLNQTFTALATGGFSTNNASIGGFNSVPLEIIIMVLMIMGGTGFGVHYAGILLIKNSYKTFKDLRNKKIDKLEFRDRIKREPFLKNPEPKLMLYILVFSFILVTLFSTIKIFNGWDSIRHSAFQVISSLTGTGFASTSLLNWNPFGIFFLTILMILGGMMDSTSGGLKLYRVYIAFKMIIIEIQSYFKPQGVKFHFELYKGVSKKEIGLESLKNVLSIFTMYFIVYFIGVFVLVSHGYNLQDSLFEYASALSAVGLSVGITTPDAPSGVLWIEIFGMYLGRLEFYAIIFALMKLFKDIKDIIKWER</sequence>
<name>A0A1G6JZ61_9BACT</name>
<evidence type="ECO:0000256" key="4">
    <source>
        <dbReference type="ARBA" id="ARBA00022475"/>
    </source>
</evidence>
<dbReference type="RefSeq" id="WP_091402798.1">
    <property type="nucleotide sequence ID" value="NZ_FMYV01000002.1"/>
</dbReference>
<keyword evidence="7" id="KW-0406">Ion transport</keyword>
<evidence type="ECO:0000256" key="6">
    <source>
        <dbReference type="ARBA" id="ARBA00022989"/>
    </source>
</evidence>
<keyword evidence="4" id="KW-1003">Cell membrane</keyword>
<gene>
    <name evidence="10" type="ORF">SAMN04488588_0673</name>
</gene>
<dbReference type="Proteomes" id="UP000199322">
    <property type="component" value="Unassembled WGS sequence"/>
</dbReference>
<evidence type="ECO:0000256" key="2">
    <source>
        <dbReference type="ARBA" id="ARBA00009137"/>
    </source>
</evidence>
<organism evidence="10 11">
    <name type="scientific">Geotoga petraea</name>
    <dbReference type="NCBI Taxonomy" id="28234"/>
    <lineage>
        <taxon>Bacteria</taxon>
        <taxon>Thermotogati</taxon>
        <taxon>Thermotogota</taxon>
        <taxon>Thermotogae</taxon>
        <taxon>Petrotogales</taxon>
        <taxon>Petrotogaceae</taxon>
        <taxon>Geotoga</taxon>
    </lineage>
</organism>
<evidence type="ECO:0000313" key="11">
    <source>
        <dbReference type="Proteomes" id="UP000199322"/>
    </source>
</evidence>
<reference evidence="10 11" key="1">
    <citation type="submission" date="2016-10" db="EMBL/GenBank/DDBJ databases">
        <authorList>
            <person name="de Groot N.N."/>
        </authorList>
    </citation>
    <scope>NUCLEOTIDE SEQUENCE [LARGE SCALE GENOMIC DNA]</scope>
    <source>
        <strain evidence="10 11">WG14</strain>
    </source>
</reference>
<dbReference type="GO" id="GO:0005886">
    <property type="term" value="C:plasma membrane"/>
    <property type="evidence" value="ECO:0007669"/>
    <property type="project" value="UniProtKB-SubCell"/>
</dbReference>
<comment type="similarity">
    <text evidence="2">Belongs to the TrkH potassium transport family.</text>
</comment>
<evidence type="ECO:0000256" key="1">
    <source>
        <dbReference type="ARBA" id="ARBA00004651"/>
    </source>
</evidence>
<dbReference type="InterPro" id="IPR003445">
    <property type="entry name" value="Cat_transpt"/>
</dbReference>
<evidence type="ECO:0000256" key="3">
    <source>
        <dbReference type="ARBA" id="ARBA00022448"/>
    </source>
</evidence>